<evidence type="ECO:0000259" key="5">
    <source>
        <dbReference type="SMART" id="SM00849"/>
    </source>
</evidence>
<evidence type="ECO:0000313" key="6">
    <source>
        <dbReference type="EMBL" id="RWX73508.1"/>
    </source>
</evidence>
<keyword evidence="4" id="KW-0862">Zinc</keyword>
<dbReference type="PANTHER" id="PTHR46233:SF3">
    <property type="entry name" value="HYDROXYACYLGLUTATHIONE HYDROLASE GLOC"/>
    <property type="match status" value="1"/>
</dbReference>
<evidence type="ECO:0000313" key="7">
    <source>
        <dbReference type="Proteomes" id="UP000288215"/>
    </source>
</evidence>
<sequence length="218" mass="23414">MSHPSPLVSRVGRFLVIHEESFAGVSISSNVYVLRDEGSFYIFDASGHPSLLSYLASAGIHGSLIAGVFLTHGHYDHVMGLESLREYSPTAYISSRDRQLMEETVRCYPSCSDLSEAKEVLSRLGLVSIPTPGHTPGSTCFYSPGESLLISGDTVFTDGYFGRTDLPGGSDSDMINSLERLSGMRVDALLPGHGPVAPEFGSRHILDALSCAKGMLRG</sequence>
<dbReference type="PANTHER" id="PTHR46233">
    <property type="entry name" value="HYDROXYACYLGLUTATHIONE HYDROLASE GLOC"/>
    <property type="match status" value="1"/>
</dbReference>
<protein>
    <submittedName>
        <fullName evidence="6">MBL-fold metallo-hydrolase superfamily</fullName>
    </submittedName>
</protein>
<dbReference type="InterPro" id="IPR001279">
    <property type="entry name" value="Metallo-B-lactamas"/>
</dbReference>
<dbReference type="Gene3D" id="3.60.15.10">
    <property type="entry name" value="Ribonuclease Z/Hydroxyacylglutathione hydrolase-like"/>
    <property type="match status" value="1"/>
</dbReference>
<organism evidence="6 7">
    <name type="scientific">Methanosuratincola subterraneus</name>
    <dbReference type="NCBI Taxonomy" id="2593994"/>
    <lineage>
        <taxon>Archaea</taxon>
        <taxon>Thermoproteota</taxon>
        <taxon>Methanosuratincolia</taxon>
        <taxon>Candidatus Methanomethylicales</taxon>
        <taxon>Candidatus Methanomethylicaceae</taxon>
        <taxon>Candidatus Methanosuratincola (ex Vanwonterghem et al. 2016)</taxon>
    </lineage>
</organism>
<dbReference type="Proteomes" id="UP000288215">
    <property type="component" value="Unassembled WGS sequence"/>
</dbReference>
<reference evidence="6 7" key="1">
    <citation type="submission" date="2018-12" db="EMBL/GenBank/DDBJ databases">
        <title>The complete genome of the methanogenic archaea of the candidate phylum Verstraetearchaeota, obtained from the metagenome of underground thermal water.</title>
        <authorList>
            <person name="Kadnikov V.V."/>
            <person name="Mardanov A.V."/>
            <person name="Beletsky A.V."/>
            <person name="Karnachuk O.V."/>
            <person name="Ravin N.V."/>
        </authorList>
    </citation>
    <scope>NUCLEOTIDE SEQUENCE [LARGE SCALE GENOMIC DNA]</scope>
    <source>
        <strain evidence="6">Ch88</strain>
    </source>
</reference>
<accession>A0A444L7I0</accession>
<feature type="domain" description="Metallo-beta-lactamase" evidence="5">
    <location>
        <begin position="28"/>
        <end position="193"/>
    </location>
</feature>
<dbReference type="CDD" id="cd06262">
    <property type="entry name" value="metallo-hydrolase-like_MBL-fold"/>
    <property type="match status" value="1"/>
</dbReference>
<evidence type="ECO:0000256" key="1">
    <source>
        <dbReference type="ARBA" id="ARBA00001947"/>
    </source>
</evidence>
<dbReference type="InterPro" id="IPR036866">
    <property type="entry name" value="RibonucZ/Hydroxyglut_hydro"/>
</dbReference>
<evidence type="ECO:0000256" key="2">
    <source>
        <dbReference type="ARBA" id="ARBA00022723"/>
    </source>
</evidence>
<comment type="cofactor">
    <cofactor evidence="1">
        <name>Zn(2+)</name>
        <dbReference type="ChEBI" id="CHEBI:29105"/>
    </cofactor>
</comment>
<keyword evidence="3 6" id="KW-0378">Hydrolase</keyword>
<evidence type="ECO:0000256" key="3">
    <source>
        <dbReference type="ARBA" id="ARBA00022801"/>
    </source>
</evidence>
<dbReference type="EMBL" id="RXGA01000003">
    <property type="protein sequence ID" value="RWX73508.1"/>
    <property type="molecule type" value="Genomic_DNA"/>
</dbReference>
<name>A0A444L7I0_METS7</name>
<dbReference type="Pfam" id="PF00753">
    <property type="entry name" value="Lactamase_B"/>
    <property type="match status" value="1"/>
</dbReference>
<dbReference type="SMART" id="SM00849">
    <property type="entry name" value="Lactamase_B"/>
    <property type="match status" value="1"/>
</dbReference>
<dbReference type="AlphaFoldDB" id="A0A444L7I0"/>
<keyword evidence="2" id="KW-0479">Metal-binding</keyword>
<comment type="caution">
    <text evidence="6">The sequence shown here is derived from an EMBL/GenBank/DDBJ whole genome shotgun (WGS) entry which is preliminary data.</text>
</comment>
<dbReference type="GO" id="GO:0016787">
    <property type="term" value="F:hydrolase activity"/>
    <property type="evidence" value="ECO:0007669"/>
    <property type="project" value="UniProtKB-KW"/>
</dbReference>
<dbReference type="InterPro" id="IPR051453">
    <property type="entry name" value="MBL_Glyoxalase_II"/>
</dbReference>
<dbReference type="GO" id="GO:0046872">
    <property type="term" value="F:metal ion binding"/>
    <property type="evidence" value="ECO:0007669"/>
    <property type="project" value="UniProtKB-KW"/>
</dbReference>
<evidence type="ECO:0000256" key="4">
    <source>
        <dbReference type="ARBA" id="ARBA00022833"/>
    </source>
</evidence>
<proteinExistence type="predicted"/>
<gene>
    <name evidence="6" type="ORF">Metus_1482</name>
</gene>
<dbReference type="SUPFAM" id="SSF56281">
    <property type="entry name" value="Metallo-hydrolase/oxidoreductase"/>
    <property type="match status" value="1"/>
</dbReference>